<protein>
    <recommendedName>
        <fullName evidence="3">RING-type domain-containing protein</fullName>
    </recommendedName>
</protein>
<dbReference type="FunCoup" id="C4QVN4">
    <property type="interactions" value="210"/>
</dbReference>
<feature type="region of interest" description="Disordered" evidence="2">
    <location>
        <begin position="1"/>
        <end position="21"/>
    </location>
</feature>
<dbReference type="OrthoDB" id="299997at2759"/>
<dbReference type="GeneID" id="8196477"/>
<dbReference type="KEGG" id="ppa:PAS_chr1-3_0307"/>
<keyword evidence="1" id="KW-0479">Metal-binding</keyword>
<dbReference type="RefSeq" id="XP_002489588.1">
    <property type="nucleotide sequence ID" value="XM_002489543.1"/>
</dbReference>
<organism evidence="4 5">
    <name type="scientific">Komagataella phaffii (strain GS115 / ATCC 20864)</name>
    <name type="common">Yeast</name>
    <name type="synonym">Pichia pastoris</name>
    <dbReference type="NCBI Taxonomy" id="644223"/>
    <lineage>
        <taxon>Eukaryota</taxon>
        <taxon>Fungi</taxon>
        <taxon>Dikarya</taxon>
        <taxon>Ascomycota</taxon>
        <taxon>Saccharomycotina</taxon>
        <taxon>Pichiomycetes</taxon>
        <taxon>Pichiales</taxon>
        <taxon>Pichiaceae</taxon>
        <taxon>Komagataella</taxon>
    </lineage>
</organism>
<accession>C4QVN4</accession>
<dbReference type="OMA" id="FIGMINK"/>
<feature type="domain" description="RING-type" evidence="3">
    <location>
        <begin position="116"/>
        <end position="162"/>
    </location>
</feature>
<feature type="compositionally biased region" description="Low complexity" evidence="2">
    <location>
        <begin position="60"/>
        <end position="70"/>
    </location>
</feature>
<proteinExistence type="predicted"/>
<dbReference type="InterPro" id="IPR001841">
    <property type="entry name" value="Znf_RING"/>
</dbReference>
<sequence>MSNSPGSPRKLRKIPPPLRKLRSTTDLFNLRDYSRTKLSQQTPRSSISIEETSGISSLSLSTLATTPTSPNDNRNFLSKRRSSSIQSFSTPSSSVKSSRSHFPQRKFSSNLINESCCFCELLLSIRSTGKMSVSLSCGHYCHYDCILVLIESDLKFPNCPECACQTEPVEDTISMNLVQDKLLNVSATSSFSSVLDTPAQLNNQFFFPDSSVNTVTPIDFEQSKSANTLCVFPEFGDSSRGYKSLETPRDRAIDTLLSPPALFKSSFYSKEVSPLAADYPDTLTNRNQIFKELSSPQLKIVPIIDKITINDVDPTFELDCTVSIKGPYQSSIRDLSDLELQTKGDIQTDILNTIGSSIDEPLGTLLLFDIFQVGVDESEWSELLIVFFERMLITMDIKGKQVVGKVAVDTISSITSQMEDTIILNLTLLSLPELILYSRDMTLIDKWKIVLQKALKKIDQCIPLRSLSLNGWSFLEDKSLVPNLESQDLYQQVKDQMLTHISLELDLIICIPLITNHPKELRTLFKTLLSALQTQNETMNQKNRIGLVLLGKRKANFVGCIDPEWEKWDEYLNEIPFSKPKKSQSSSLSSKELKRVLHSIFTCSERDALDHRYLKEIVLIDYYGEVDINLNAKISNYFLFKETQSYNPNYVNNAINQYSIVFSQTFQELEQKILDYVLIQLSEQYSRKISFEVELPEDYVKVKEIRTIRSISKENTLQIEVQNLQFNREVHALMKFEIELSNLKKSPHYVSIPLINHQMEDVNVQLRFSSSQIPQYHHNYCHSNHSNEILEIPLIQAPLSPKKDPLILRKLFEDSLLEQLLQGKQLSFDSDEMNAYRKVHGASIETNGRFEMLNHLLAN</sequence>
<evidence type="ECO:0000256" key="1">
    <source>
        <dbReference type="PROSITE-ProRule" id="PRU00175"/>
    </source>
</evidence>
<dbReference type="HOGENOM" id="CLU_014759_0_0_1"/>
<gene>
    <name evidence="4" type="ordered locus">PAS_chr1-3_0307</name>
</gene>
<dbReference type="PROSITE" id="PS50089">
    <property type="entry name" value="ZF_RING_2"/>
    <property type="match status" value="1"/>
</dbReference>
<dbReference type="InParanoid" id="C4QVN4"/>
<feature type="region of interest" description="Disordered" evidence="2">
    <location>
        <begin position="60"/>
        <end position="100"/>
    </location>
</feature>
<dbReference type="GO" id="GO:0008270">
    <property type="term" value="F:zinc ion binding"/>
    <property type="evidence" value="ECO:0007669"/>
    <property type="project" value="UniProtKB-KW"/>
</dbReference>
<keyword evidence="1" id="KW-0863">Zinc-finger</keyword>
<dbReference type="Proteomes" id="UP000000314">
    <property type="component" value="Chromosome 1"/>
</dbReference>
<keyword evidence="1" id="KW-0862">Zinc</keyword>
<feature type="compositionally biased region" description="Low complexity" evidence="2">
    <location>
        <begin position="83"/>
        <end position="97"/>
    </location>
</feature>
<keyword evidence="5" id="KW-1185">Reference proteome</keyword>
<evidence type="ECO:0000313" key="4">
    <source>
        <dbReference type="EMBL" id="CAY67307.1"/>
    </source>
</evidence>
<dbReference type="CDD" id="cd16449">
    <property type="entry name" value="RING-HC"/>
    <property type="match status" value="1"/>
</dbReference>
<dbReference type="EMBL" id="FN392319">
    <property type="protein sequence ID" value="CAY67307.1"/>
    <property type="molecule type" value="Genomic_DNA"/>
</dbReference>
<dbReference type="AlphaFoldDB" id="C4QVN4"/>
<dbReference type="STRING" id="644223.C4QVN4"/>
<evidence type="ECO:0000259" key="3">
    <source>
        <dbReference type="PROSITE" id="PS50089"/>
    </source>
</evidence>
<reference evidence="4 5" key="1">
    <citation type="journal article" date="2009" name="Nat. Biotechnol.">
        <title>Genome sequence of the recombinant protein production host Pichia pastoris.</title>
        <authorList>
            <person name="De Schutter K."/>
            <person name="Lin Y.C."/>
            <person name="Tiels P."/>
            <person name="Van Hecke A."/>
            <person name="Glinka S."/>
            <person name="Weber-Lehmann J."/>
            <person name="Rouze P."/>
            <person name="Van de Peer Y."/>
            <person name="Callewaert N."/>
        </authorList>
    </citation>
    <scope>NUCLEOTIDE SEQUENCE [LARGE SCALE GENOMIC DNA]</scope>
    <source>
        <strain evidence="5">GS115 / ATCC 20864</strain>
    </source>
</reference>
<dbReference type="eggNOG" id="ENOG502QSDX">
    <property type="taxonomic scope" value="Eukaryota"/>
</dbReference>
<evidence type="ECO:0000256" key="2">
    <source>
        <dbReference type="SAM" id="MobiDB-lite"/>
    </source>
</evidence>
<evidence type="ECO:0000313" key="5">
    <source>
        <dbReference type="Proteomes" id="UP000000314"/>
    </source>
</evidence>
<dbReference type="SUPFAM" id="SSF57850">
    <property type="entry name" value="RING/U-box"/>
    <property type="match status" value="1"/>
</dbReference>
<name>C4QVN4_KOMPG</name>